<protein>
    <submittedName>
        <fullName evidence="1">DUF928 domain-containing protein</fullName>
    </submittedName>
</protein>
<evidence type="ECO:0000313" key="2">
    <source>
        <dbReference type="Proteomes" id="UP001152872"/>
    </source>
</evidence>
<dbReference type="AlphaFoldDB" id="A0A9X4M4S2"/>
<organism evidence="1 2">
    <name type="scientific">Pseudanabaena catenata USMAC16</name>
    <dbReference type="NCBI Taxonomy" id="1855837"/>
    <lineage>
        <taxon>Bacteria</taxon>
        <taxon>Bacillati</taxon>
        <taxon>Cyanobacteriota</taxon>
        <taxon>Cyanophyceae</taxon>
        <taxon>Pseudanabaenales</taxon>
        <taxon>Pseudanabaenaceae</taxon>
        <taxon>Pseudanabaena</taxon>
    </lineage>
</organism>
<dbReference type="InterPro" id="IPR010328">
    <property type="entry name" value="DUF928"/>
</dbReference>
<dbReference type="Pfam" id="PF06051">
    <property type="entry name" value="DUF928"/>
    <property type="match status" value="1"/>
</dbReference>
<reference evidence="1" key="1">
    <citation type="submission" date="2019-05" db="EMBL/GenBank/DDBJ databases">
        <title>Whole genome sequencing of Pseudanabaena catenata USMAC16.</title>
        <authorList>
            <person name="Khan Z."/>
            <person name="Omar W.M."/>
            <person name="Convey P."/>
            <person name="Merican F."/>
            <person name="Najimudin N."/>
        </authorList>
    </citation>
    <scope>NUCLEOTIDE SEQUENCE</scope>
    <source>
        <strain evidence="1">USMAC16</strain>
    </source>
</reference>
<gene>
    <name evidence="1" type="ORF">FEV09_03610</name>
</gene>
<name>A0A9X4M4S2_9CYAN</name>
<sequence length="235" mass="26384">MSIFFYALFAVLESSNAQPISPSIIIAQQSTNSTTSTTSTGKTHPTGDRGDCPILVAGVPQLTALTAKNGQTATLSQSPVFRFYTPYAKGNYQFRLSKSRKSNTLIYSQNIARTDQAGIFTVSLPVIDEIKPRVNYFWELEYFCSNKPNPDSRIVNGWVYQDRLTPEQMLELNNATTTSDRIIFYQKYGIWLELLDEIAKSLPQNQSLWQQVLTNEGLGSIINQPIFKPQSLVKP</sequence>
<dbReference type="RefSeq" id="WP_009625685.1">
    <property type="nucleotide sequence ID" value="NZ_VBTY01000017.1"/>
</dbReference>
<comment type="caution">
    <text evidence="1">The sequence shown here is derived from an EMBL/GenBank/DDBJ whole genome shotgun (WGS) entry which is preliminary data.</text>
</comment>
<evidence type="ECO:0000313" key="1">
    <source>
        <dbReference type="EMBL" id="MDG3493637.1"/>
    </source>
</evidence>
<accession>A0A9X4M4S2</accession>
<keyword evidence="2" id="KW-1185">Reference proteome</keyword>
<proteinExistence type="predicted"/>
<dbReference type="Proteomes" id="UP001152872">
    <property type="component" value="Unassembled WGS sequence"/>
</dbReference>
<dbReference type="EMBL" id="VBTY01000017">
    <property type="protein sequence ID" value="MDG3493637.1"/>
    <property type="molecule type" value="Genomic_DNA"/>
</dbReference>